<dbReference type="GO" id="GO:0051015">
    <property type="term" value="F:actin filament binding"/>
    <property type="evidence" value="ECO:0007669"/>
    <property type="project" value="TreeGrafter"/>
</dbReference>
<dbReference type="Proteomes" id="UP000472261">
    <property type="component" value="Unplaced"/>
</dbReference>
<dbReference type="AlphaFoldDB" id="A0A669PX75"/>
<evidence type="ECO:0000259" key="6">
    <source>
        <dbReference type="PROSITE" id="PS50021"/>
    </source>
</evidence>
<dbReference type="GO" id="GO:0001578">
    <property type="term" value="P:microtubule bundle formation"/>
    <property type="evidence" value="ECO:0007669"/>
    <property type="project" value="TreeGrafter"/>
</dbReference>
<comment type="similarity">
    <text evidence="4">Belongs to the GAS2 family.</text>
</comment>
<accession>A0A669PX75</accession>
<dbReference type="Pfam" id="PF02187">
    <property type="entry name" value="GAS2"/>
    <property type="match status" value="1"/>
</dbReference>
<dbReference type="InterPro" id="IPR036872">
    <property type="entry name" value="CH_dom_sf"/>
</dbReference>
<dbReference type="GO" id="GO:0051764">
    <property type="term" value="P:actin crosslink formation"/>
    <property type="evidence" value="ECO:0007669"/>
    <property type="project" value="TreeGrafter"/>
</dbReference>
<feature type="compositionally biased region" description="Low complexity" evidence="5">
    <location>
        <begin position="360"/>
        <end position="369"/>
    </location>
</feature>
<evidence type="ECO:0000256" key="3">
    <source>
        <dbReference type="ARBA" id="ARBA00023212"/>
    </source>
</evidence>
<dbReference type="GO" id="GO:0008017">
    <property type="term" value="F:microtubule binding"/>
    <property type="evidence" value="ECO:0007669"/>
    <property type="project" value="InterPro"/>
</dbReference>
<dbReference type="SMART" id="SM00243">
    <property type="entry name" value="GAS2"/>
    <property type="match status" value="1"/>
</dbReference>
<dbReference type="Pfam" id="PF00307">
    <property type="entry name" value="CH"/>
    <property type="match status" value="1"/>
</dbReference>
<dbReference type="PROSITE" id="PS51460">
    <property type="entry name" value="GAR"/>
    <property type="match status" value="1"/>
</dbReference>
<dbReference type="GO" id="GO:0008093">
    <property type="term" value="F:cytoskeletal anchor activity"/>
    <property type="evidence" value="ECO:0007669"/>
    <property type="project" value="TreeGrafter"/>
</dbReference>
<evidence type="ECO:0000256" key="1">
    <source>
        <dbReference type="ARBA" id="ARBA00004245"/>
    </source>
</evidence>
<evidence type="ECO:0000256" key="4">
    <source>
        <dbReference type="ARBA" id="ARBA00038441"/>
    </source>
</evidence>
<dbReference type="GO" id="GO:1904825">
    <property type="term" value="P:protein localization to microtubule plus-end"/>
    <property type="evidence" value="ECO:0007669"/>
    <property type="project" value="TreeGrafter"/>
</dbReference>
<dbReference type="SUPFAM" id="SSF47576">
    <property type="entry name" value="Calponin-homology domain, CH-domain"/>
    <property type="match status" value="1"/>
</dbReference>
<feature type="region of interest" description="Disordered" evidence="5">
    <location>
        <begin position="280"/>
        <end position="420"/>
    </location>
</feature>
<dbReference type="GO" id="GO:0031110">
    <property type="term" value="P:regulation of microtubule polymerization or depolymerization"/>
    <property type="evidence" value="ECO:0007669"/>
    <property type="project" value="TreeGrafter"/>
</dbReference>
<reference evidence="8" key="2">
    <citation type="submission" date="2025-09" db="UniProtKB">
        <authorList>
            <consortium name="Ensembl"/>
        </authorList>
    </citation>
    <scope>IDENTIFICATION</scope>
</reference>
<dbReference type="GO" id="GO:0005737">
    <property type="term" value="C:cytoplasm"/>
    <property type="evidence" value="ECO:0007669"/>
    <property type="project" value="TreeGrafter"/>
</dbReference>
<evidence type="ECO:0000313" key="9">
    <source>
        <dbReference type="Proteomes" id="UP000472261"/>
    </source>
</evidence>
<feature type="compositionally biased region" description="Pro residues" evidence="5">
    <location>
        <begin position="590"/>
        <end position="599"/>
    </location>
</feature>
<reference evidence="8" key="1">
    <citation type="submission" date="2025-08" db="UniProtKB">
        <authorList>
            <consortium name="Ensembl"/>
        </authorList>
    </citation>
    <scope>IDENTIFICATION</scope>
</reference>
<comment type="subcellular location">
    <subcellularLocation>
        <location evidence="1">Cytoplasm</location>
        <location evidence="1">Cytoskeleton</location>
    </subcellularLocation>
</comment>
<sequence length="631" mass="68453">MADQSNIQSAASKSIRPFRSSEEYLEAMKEDLAEWFNALYDLDMAADTFLEALATGCDLCQHANNVNRVALEFQQRHPEAATRIPRNEVIFQARNVAPGSFVARDNVSNFIRWCRQDLGIQDVLMFETNDLVLKKNEKNVILCLLEVARRGSKFGMLAPMLIQMEEEIEEELRDQTCGVLGASQGSQALRPESPAYHGQAQRVSLCDLRNLDELVREILGCCTCPSQFPMVKISEGKYKVGDSNALIFVRVLRSHVMVRHVSPLPYFLGLLSRGLGWAAQASLSPRSRPRDSPRTRRHSGDSDSSSASSVGPPRGHRPPPAVCSSPRRPPPGRSRSGDRSPLPLRTAVAPGGGEERGRPRVPNGPGLPRARSQGRPGADAVLLIRRGRDGQHSWTRADGAPRPAMRPSGPRRSSLPGDGELARRLRAPLCLEPGQEQQLLGRLEEEFLANTRLMELGDGEPSPPARPTHGTLEPGSGAAADSAYCSSSSSSSSLNVLGNKHGCLPEDGRRNGGPPPAPHPQERCGRPSSSSDESSCVPASGAESDPEWAPAVEDEGMETVVVPGIPASPALRPRARPRLDAQPGRKPTRIPAPRPPAGPQPWRALHSVLASLLEPGRAPREDEGLQEDSWP</sequence>
<dbReference type="CDD" id="cd21268">
    <property type="entry name" value="CH_GAS2L1_2"/>
    <property type="match status" value="1"/>
</dbReference>
<dbReference type="Gene3D" id="1.10.418.10">
    <property type="entry name" value="Calponin-like domain"/>
    <property type="match status" value="1"/>
</dbReference>
<dbReference type="PANTHER" id="PTHR46756">
    <property type="entry name" value="TRANSGELIN"/>
    <property type="match status" value="1"/>
</dbReference>
<dbReference type="InterPro" id="IPR003108">
    <property type="entry name" value="GAR_dom"/>
</dbReference>
<feature type="region of interest" description="Disordered" evidence="5">
    <location>
        <begin position="451"/>
        <end position="602"/>
    </location>
</feature>
<dbReference type="PROSITE" id="PS50021">
    <property type="entry name" value="CH"/>
    <property type="match status" value="1"/>
</dbReference>
<dbReference type="InterPro" id="IPR036534">
    <property type="entry name" value="GAR_dom_sf"/>
</dbReference>
<dbReference type="Gene3D" id="3.30.920.20">
    <property type="entry name" value="Gas2-like domain"/>
    <property type="match status" value="1"/>
</dbReference>
<feature type="domain" description="Calponin-homology (CH)" evidence="6">
    <location>
        <begin position="26"/>
        <end position="152"/>
    </location>
</feature>
<feature type="domain" description="GAR" evidence="7">
    <location>
        <begin position="206"/>
        <end position="259"/>
    </location>
</feature>
<dbReference type="InterPro" id="IPR001715">
    <property type="entry name" value="CH_dom"/>
</dbReference>
<dbReference type="SMART" id="SM00033">
    <property type="entry name" value="CH"/>
    <property type="match status" value="1"/>
</dbReference>
<dbReference type="GO" id="GO:0005884">
    <property type="term" value="C:actin filament"/>
    <property type="evidence" value="ECO:0007669"/>
    <property type="project" value="TreeGrafter"/>
</dbReference>
<dbReference type="PANTHER" id="PTHR46756:SF16">
    <property type="entry name" value="GAS2-LIKE PROTEIN 1"/>
    <property type="match status" value="1"/>
</dbReference>
<evidence type="ECO:0000259" key="7">
    <source>
        <dbReference type="PROSITE" id="PS51460"/>
    </source>
</evidence>
<proteinExistence type="inferred from homology"/>
<keyword evidence="9" id="KW-1185">Reference proteome</keyword>
<dbReference type="GO" id="GO:0035371">
    <property type="term" value="C:microtubule plus-end"/>
    <property type="evidence" value="ECO:0007669"/>
    <property type="project" value="TreeGrafter"/>
</dbReference>
<evidence type="ECO:0000256" key="5">
    <source>
        <dbReference type="SAM" id="MobiDB-lite"/>
    </source>
</evidence>
<name>A0A669PX75_PHACC</name>
<dbReference type="GO" id="GO:0001725">
    <property type="term" value="C:stress fiber"/>
    <property type="evidence" value="ECO:0007669"/>
    <property type="project" value="TreeGrafter"/>
</dbReference>
<dbReference type="SUPFAM" id="SSF143575">
    <property type="entry name" value="GAS2 domain-like"/>
    <property type="match status" value="1"/>
</dbReference>
<evidence type="ECO:0000313" key="8">
    <source>
        <dbReference type="Ensembl" id="ENSPCLP00000006316.1"/>
    </source>
</evidence>
<evidence type="ECO:0000256" key="2">
    <source>
        <dbReference type="ARBA" id="ARBA00022490"/>
    </source>
</evidence>
<keyword evidence="3" id="KW-0206">Cytoskeleton</keyword>
<organism evidence="8 9">
    <name type="scientific">Phasianus colchicus</name>
    <name type="common">Common pheasant</name>
    <dbReference type="NCBI Taxonomy" id="9054"/>
    <lineage>
        <taxon>Eukaryota</taxon>
        <taxon>Metazoa</taxon>
        <taxon>Chordata</taxon>
        <taxon>Craniata</taxon>
        <taxon>Vertebrata</taxon>
        <taxon>Euteleostomi</taxon>
        <taxon>Archelosauria</taxon>
        <taxon>Archosauria</taxon>
        <taxon>Dinosauria</taxon>
        <taxon>Saurischia</taxon>
        <taxon>Theropoda</taxon>
        <taxon>Coelurosauria</taxon>
        <taxon>Aves</taxon>
        <taxon>Neognathae</taxon>
        <taxon>Galloanserae</taxon>
        <taxon>Galliformes</taxon>
        <taxon>Phasianidae</taxon>
        <taxon>Phasianinae</taxon>
        <taxon>Phasianus</taxon>
    </lineage>
</organism>
<protein>
    <submittedName>
        <fullName evidence="8">Growth arrest specific 2 like 1</fullName>
    </submittedName>
</protein>
<feature type="compositionally biased region" description="Low complexity" evidence="5">
    <location>
        <begin position="476"/>
        <end position="493"/>
    </location>
</feature>
<keyword evidence="2" id="KW-0963">Cytoplasm</keyword>
<dbReference type="Ensembl" id="ENSPCLT00000008688.1">
    <property type="protein sequence ID" value="ENSPCLP00000006316.1"/>
    <property type="gene ID" value="ENSPCLG00000005274.1"/>
</dbReference>
<feature type="compositionally biased region" description="Basic and acidic residues" evidence="5">
    <location>
        <begin position="288"/>
        <end position="301"/>
    </location>
</feature>